<dbReference type="EMBL" id="LAZR01045064">
    <property type="protein sequence ID" value="KKK99764.1"/>
    <property type="molecule type" value="Genomic_DNA"/>
</dbReference>
<sequence>PNRGQLPSGVSGRALRISARLTRDILAPFEMTVGSVIEACLEGMLKQYETGNFKAIKVSGVSRGGEDFNREITPDNIKGRGPLTLKLLPVLPEDDEGNMQMAILAGQSTATGGPTLDPRTILDNYLNVQDSDLVQRRIFASMARTSTPMMLAITQLEAAEEREDAESVAFFEDEIRNLLEERAMEQFARKVAFAGLITNAGIQGGAQGVNPQNGAGGGGQGTPRRPTANMQPETMPLSGTLLGEGGVPFRTDPEAQDVFERTGLVIAER</sequence>
<name>A0A0F9CBN9_9ZZZZ</name>
<feature type="non-terminal residue" evidence="2">
    <location>
        <position position="1"/>
    </location>
</feature>
<accession>A0A0F9CBN9</accession>
<proteinExistence type="predicted"/>
<comment type="caution">
    <text evidence="2">The sequence shown here is derived from an EMBL/GenBank/DDBJ whole genome shotgun (WGS) entry which is preliminary data.</text>
</comment>
<evidence type="ECO:0000256" key="1">
    <source>
        <dbReference type="SAM" id="MobiDB-lite"/>
    </source>
</evidence>
<dbReference type="AlphaFoldDB" id="A0A0F9CBN9"/>
<protein>
    <submittedName>
        <fullName evidence="2">Uncharacterized protein</fullName>
    </submittedName>
</protein>
<evidence type="ECO:0000313" key="2">
    <source>
        <dbReference type="EMBL" id="KKK99764.1"/>
    </source>
</evidence>
<gene>
    <name evidence="2" type="ORF">LCGC14_2629460</name>
</gene>
<reference evidence="2" key="1">
    <citation type="journal article" date="2015" name="Nature">
        <title>Complex archaea that bridge the gap between prokaryotes and eukaryotes.</title>
        <authorList>
            <person name="Spang A."/>
            <person name="Saw J.H."/>
            <person name="Jorgensen S.L."/>
            <person name="Zaremba-Niedzwiedzka K."/>
            <person name="Martijn J."/>
            <person name="Lind A.E."/>
            <person name="van Eijk R."/>
            <person name="Schleper C."/>
            <person name="Guy L."/>
            <person name="Ettema T.J."/>
        </authorList>
    </citation>
    <scope>NUCLEOTIDE SEQUENCE</scope>
</reference>
<organism evidence="2">
    <name type="scientific">marine sediment metagenome</name>
    <dbReference type="NCBI Taxonomy" id="412755"/>
    <lineage>
        <taxon>unclassified sequences</taxon>
        <taxon>metagenomes</taxon>
        <taxon>ecological metagenomes</taxon>
    </lineage>
</organism>
<feature type="region of interest" description="Disordered" evidence="1">
    <location>
        <begin position="207"/>
        <end position="233"/>
    </location>
</feature>